<dbReference type="FunFam" id="3.90.226.10:FF:000024">
    <property type="entry name" value="Delta3,5-delta2,4-dienoyl-CoA isomerase"/>
    <property type="match status" value="1"/>
</dbReference>
<evidence type="ECO:0000256" key="8">
    <source>
        <dbReference type="ARBA" id="ARBA00023235"/>
    </source>
</evidence>
<dbReference type="InterPro" id="IPR029045">
    <property type="entry name" value="ClpP/crotonase-like_dom_sf"/>
</dbReference>
<dbReference type="Gene3D" id="1.10.12.10">
    <property type="entry name" value="Lyase 2-enoyl-coa Hydratase, Chain A, domain 2"/>
    <property type="match status" value="1"/>
</dbReference>
<organism evidence="9 10">
    <name type="scientific">Lipomyces starkeyi NRRL Y-11557</name>
    <dbReference type="NCBI Taxonomy" id="675824"/>
    <lineage>
        <taxon>Eukaryota</taxon>
        <taxon>Fungi</taxon>
        <taxon>Dikarya</taxon>
        <taxon>Ascomycota</taxon>
        <taxon>Saccharomycotina</taxon>
        <taxon>Lipomycetes</taxon>
        <taxon>Lipomycetales</taxon>
        <taxon>Lipomycetaceae</taxon>
        <taxon>Lipomyces</taxon>
    </lineage>
</organism>
<keyword evidence="7" id="KW-0576">Peroxisome</keyword>
<dbReference type="Gene3D" id="3.90.226.10">
    <property type="entry name" value="2-enoyl-CoA Hydratase, Chain A, domain 1"/>
    <property type="match status" value="1"/>
</dbReference>
<gene>
    <name evidence="9" type="ORF">LIPSTDRAFT_158150</name>
</gene>
<dbReference type="InterPro" id="IPR014748">
    <property type="entry name" value="Enoyl-CoA_hydra_C"/>
</dbReference>
<evidence type="ECO:0000256" key="2">
    <source>
        <dbReference type="ARBA" id="ARBA00005005"/>
    </source>
</evidence>
<keyword evidence="6" id="KW-0443">Lipid metabolism</keyword>
<dbReference type="GO" id="GO:0005777">
    <property type="term" value="C:peroxisome"/>
    <property type="evidence" value="ECO:0007669"/>
    <property type="project" value="UniProtKB-SubCell"/>
</dbReference>
<keyword evidence="10" id="KW-1185">Reference proteome</keyword>
<keyword evidence="8" id="KW-0413">Isomerase</keyword>
<evidence type="ECO:0000313" key="9">
    <source>
        <dbReference type="EMBL" id="ODQ70781.1"/>
    </source>
</evidence>
<dbReference type="UniPathway" id="UPA00659"/>
<accession>A0A1E3PZD7</accession>
<keyword evidence="5" id="KW-0007">Acetylation</keyword>
<dbReference type="CDD" id="cd06558">
    <property type="entry name" value="crotonase-like"/>
    <property type="match status" value="1"/>
</dbReference>
<dbReference type="STRING" id="675824.A0A1E3PZD7"/>
<evidence type="ECO:0008006" key="11">
    <source>
        <dbReference type="Google" id="ProtNLM"/>
    </source>
</evidence>
<comment type="similarity">
    <text evidence="3">Belongs to the enoyl-CoA hydratase/isomerase family.</text>
</comment>
<proteinExistence type="inferred from homology"/>
<dbReference type="Proteomes" id="UP000094385">
    <property type="component" value="Unassembled WGS sequence"/>
</dbReference>
<dbReference type="GO" id="GO:0006635">
    <property type="term" value="P:fatty acid beta-oxidation"/>
    <property type="evidence" value="ECO:0007669"/>
    <property type="project" value="UniProtKB-UniPathway"/>
</dbReference>
<dbReference type="GO" id="GO:0005739">
    <property type="term" value="C:mitochondrion"/>
    <property type="evidence" value="ECO:0007669"/>
    <property type="project" value="TreeGrafter"/>
</dbReference>
<dbReference type="GO" id="GO:0051750">
    <property type="term" value="F:delta(3,5)-delta(2,4)-dienoyl-CoA isomerase activity"/>
    <property type="evidence" value="ECO:0007669"/>
    <property type="project" value="TreeGrafter"/>
</dbReference>
<comment type="subcellular location">
    <subcellularLocation>
        <location evidence="1">Peroxisome</location>
    </subcellularLocation>
</comment>
<sequence length="279" mass="30848">MRSVNYSQFSFFNIYFPAEFVVHVEINRPRKLNAFNKETWTQLRDIFHLISTDPNVRVAILSGAGERAFTSGLELSPGLLAMLNGGDYEEERARFMTRRVIRDFQDSISSIENCSKPVIGLAHGVAFGLGIDILSATDIRICTSDVRFSVKEVDIALAADIGTLQRLPKVVNSLSWCKDVVYTARVFGAQEAHVQGFVSNVVASKEEGLEAAFELAKIIVAKSPVAVQGSKHLINYSRDRTVQDGLEYTATWNAFAIGKDMKDAVASTMSKSKPQYGKL</sequence>
<evidence type="ECO:0000256" key="7">
    <source>
        <dbReference type="ARBA" id="ARBA00023140"/>
    </source>
</evidence>
<reference evidence="9 10" key="1">
    <citation type="journal article" date="2016" name="Proc. Natl. Acad. Sci. U.S.A.">
        <title>Comparative genomics of biotechnologically important yeasts.</title>
        <authorList>
            <person name="Riley R."/>
            <person name="Haridas S."/>
            <person name="Wolfe K.H."/>
            <person name="Lopes M.R."/>
            <person name="Hittinger C.T."/>
            <person name="Goeker M."/>
            <person name="Salamov A.A."/>
            <person name="Wisecaver J.H."/>
            <person name="Long T.M."/>
            <person name="Calvey C.H."/>
            <person name="Aerts A.L."/>
            <person name="Barry K.W."/>
            <person name="Choi C."/>
            <person name="Clum A."/>
            <person name="Coughlan A.Y."/>
            <person name="Deshpande S."/>
            <person name="Douglass A.P."/>
            <person name="Hanson S.J."/>
            <person name="Klenk H.-P."/>
            <person name="LaButti K.M."/>
            <person name="Lapidus A."/>
            <person name="Lindquist E.A."/>
            <person name="Lipzen A.M."/>
            <person name="Meier-Kolthoff J.P."/>
            <person name="Ohm R.A."/>
            <person name="Otillar R.P."/>
            <person name="Pangilinan J.L."/>
            <person name="Peng Y."/>
            <person name="Rokas A."/>
            <person name="Rosa C.A."/>
            <person name="Scheuner C."/>
            <person name="Sibirny A.A."/>
            <person name="Slot J.C."/>
            <person name="Stielow J.B."/>
            <person name="Sun H."/>
            <person name="Kurtzman C.P."/>
            <person name="Blackwell M."/>
            <person name="Grigoriev I.V."/>
            <person name="Jeffries T.W."/>
        </authorList>
    </citation>
    <scope>NUCLEOTIDE SEQUENCE [LARGE SCALE GENOMIC DNA]</scope>
    <source>
        <strain evidence="9 10">NRRL Y-11557</strain>
    </source>
</reference>
<dbReference type="FunFam" id="1.10.12.10:FF:000004">
    <property type="entry name" value="Delta3,5-delta2,4-dienoyl-CoA isomerase"/>
    <property type="match status" value="1"/>
</dbReference>
<keyword evidence="4" id="KW-0276">Fatty acid metabolism</keyword>
<dbReference type="InterPro" id="IPR001753">
    <property type="entry name" value="Enoyl-CoA_hydra/iso"/>
</dbReference>
<evidence type="ECO:0000256" key="5">
    <source>
        <dbReference type="ARBA" id="ARBA00022990"/>
    </source>
</evidence>
<evidence type="ECO:0000256" key="1">
    <source>
        <dbReference type="ARBA" id="ARBA00004275"/>
    </source>
</evidence>
<dbReference type="PANTHER" id="PTHR43149">
    <property type="entry name" value="ENOYL-COA HYDRATASE"/>
    <property type="match status" value="1"/>
</dbReference>
<dbReference type="AlphaFoldDB" id="A0A1E3PZD7"/>
<evidence type="ECO:0000313" key="10">
    <source>
        <dbReference type="Proteomes" id="UP000094385"/>
    </source>
</evidence>
<evidence type="ECO:0000256" key="6">
    <source>
        <dbReference type="ARBA" id="ARBA00023098"/>
    </source>
</evidence>
<dbReference type="OrthoDB" id="14970at2759"/>
<dbReference type="Pfam" id="PF00378">
    <property type="entry name" value="ECH_1"/>
    <property type="match status" value="1"/>
</dbReference>
<comment type="pathway">
    <text evidence="2">Lipid metabolism; fatty acid beta-oxidation.</text>
</comment>
<evidence type="ECO:0000256" key="4">
    <source>
        <dbReference type="ARBA" id="ARBA00022832"/>
    </source>
</evidence>
<dbReference type="PANTHER" id="PTHR43149:SF1">
    <property type="entry name" value="DELTA(3,5)-DELTA(2,4)-DIENOYL-COA ISOMERASE, MITOCHONDRIAL"/>
    <property type="match status" value="1"/>
</dbReference>
<dbReference type="EMBL" id="KV454299">
    <property type="protein sequence ID" value="ODQ70781.1"/>
    <property type="molecule type" value="Genomic_DNA"/>
</dbReference>
<protein>
    <recommendedName>
        <fullName evidence="11">Enoyl-CoA hydratase</fullName>
    </recommendedName>
</protein>
<dbReference type="InterPro" id="IPR045002">
    <property type="entry name" value="Ech1-like"/>
</dbReference>
<evidence type="ECO:0000256" key="3">
    <source>
        <dbReference type="ARBA" id="ARBA00005254"/>
    </source>
</evidence>
<dbReference type="SUPFAM" id="SSF52096">
    <property type="entry name" value="ClpP/crotonase"/>
    <property type="match status" value="1"/>
</dbReference>
<name>A0A1E3PZD7_LIPST</name>